<dbReference type="OrthoDB" id="5275938at2759"/>
<protein>
    <submittedName>
        <fullName evidence="2">Uncharacterized protein</fullName>
    </submittedName>
</protein>
<proteinExistence type="predicted"/>
<feature type="compositionally biased region" description="Polar residues" evidence="1">
    <location>
        <begin position="21"/>
        <end position="30"/>
    </location>
</feature>
<evidence type="ECO:0000256" key="1">
    <source>
        <dbReference type="SAM" id="MobiDB-lite"/>
    </source>
</evidence>
<comment type="caution">
    <text evidence="2">The sequence shown here is derived from an EMBL/GenBank/DDBJ whole genome shotgun (WGS) entry which is preliminary data.</text>
</comment>
<gene>
    <name evidence="2" type="ORF">UCDDA912_g06657</name>
</gene>
<feature type="region of interest" description="Disordered" evidence="1">
    <location>
        <begin position="83"/>
        <end position="112"/>
    </location>
</feature>
<name>A0A0G2FH56_9PEZI</name>
<feature type="region of interest" description="Disordered" evidence="1">
    <location>
        <begin position="16"/>
        <end position="35"/>
    </location>
</feature>
<sequence>MCPSSDQNPAVLDLAEAATMPKSSNAIKTDSATKVDEAQDVLAPLSSETKTSAMTNETGSLATINEQPESISDELVADNNTFGKSSATESIDDEAHGHHAAPTPTAPIDVRPSPESELAVDKVAVHESARLGGSANRSTTPETVVTTDPIIVVSVAGDGQTHNGGSEILACASTDIANHDAANSEDHKFVDPNDKDNIANDVIKFFYTSSTRKRPSSPVAAAPGCCNPQLHRDSDLYIKAKSEDGKAYVFEVVSATLEKASPKFEAMIYGSHTRGNKEEWVWELDDNP</sequence>
<organism evidence="2 3">
    <name type="scientific">Diaporthe ampelina</name>
    <dbReference type="NCBI Taxonomy" id="1214573"/>
    <lineage>
        <taxon>Eukaryota</taxon>
        <taxon>Fungi</taxon>
        <taxon>Dikarya</taxon>
        <taxon>Ascomycota</taxon>
        <taxon>Pezizomycotina</taxon>
        <taxon>Sordariomycetes</taxon>
        <taxon>Sordariomycetidae</taxon>
        <taxon>Diaporthales</taxon>
        <taxon>Diaporthaceae</taxon>
        <taxon>Diaporthe</taxon>
    </lineage>
</organism>
<evidence type="ECO:0000313" key="2">
    <source>
        <dbReference type="EMBL" id="KKY33434.1"/>
    </source>
</evidence>
<reference evidence="2 3" key="1">
    <citation type="submission" date="2015-05" db="EMBL/GenBank/DDBJ databases">
        <title>Distinctive expansion of gene families associated with plant cell wall degradation and secondary metabolism in the genomes of grapevine trunk pathogens.</title>
        <authorList>
            <person name="Lawrence D.P."/>
            <person name="Travadon R."/>
            <person name="Rolshausen P.E."/>
            <person name="Baumgartner K."/>
        </authorList>
    </citation>
    <scope>NUCLEOTIDE SEQUENCE [LARGE SCALE GENOMIC DNA]</scope>
    <source>
        <strain evidence="2">DA912</strain>
    </source>
</reference>
<accession>A0A0G2FH56</accession>
<dbReference type="Proteomes" id="UP000034680">
    <property type="component" value="Unassembled WGS sequence"/>
</dbReference>
<evidence type="ECO:0000313" key="3">
    <source>
        <dbReference type="Proteomes" id="UP000034680"/>
    </source>
</evidence>
<feature type="region of interest" description="Disordered" evidence="1">
    <location>
        <begin position="42"/>
        <end position="70"/>
    </location>
</feature>
<reference evidence="2 3" key="2">
    <citation type="submission" date="2015-05" db="EMBL/GenBank/DDBJ databases">
        <authorList>
            <person name="Morales-Cruz A."/>
            <person name="Amrine K.C."/>
            <person name="Cantu D."/>
        </authorList>
    </citation>
    <scope>NUCLEOTIDE SEQUENCE [LARGE SCALE GENOMIC DNA]</scope>
    <source>
        <strain evidence="2">DA912</strain>
    </source>
</reference>
<feature type="compositionally biased region" description="Polar residues" evidence="1">
    <location>
        <begin position="46"/>
        <end position="70"/>
    </location>
</feature>
<dbReference type="AlphaFoldDB" id="A0A0G2FH56"/>
<dbReference type="EMBL" id="LCUC01000246">
    <property type="protein sequence ID" value="KKY33434.1"/>
    <property type="molecule type" value="Genomic_DNA"/>
</dbReference>
<keyword evidence="3" id="KW-1185">Reference proteome</keyword>
<dbReference type="STRING" id="1214573.A0A0G2FH56"/>